<comment type="cofactor">
    <cofactor evidence="2">
        <name>a divalent metal cation</name>
        <dbReference type="ChEBI" id="CHEBI:60240"/>
    </cofactor>
</comment>
<gene>
    <name evidence="5" type="ORF">FC31_GL001309</name>
    <name evidence="4" type="ORF">HMPREF0494_1179</name>
</gene>
<evidence type="ECO:0000256" key="2">
    <source>
        <dbReference type="RuleBase" id="RU362039"/>
    </source>
</evidence>
<dbReference type="HOGENOM" id="CLU_063749_2_0_9"/>
<dbReference type="EMBL" id="ACLL01000028">
    <property type="protein sequence ID" value="EEW53629.1"/>
    <property type="molecule type" value="Genomic_DNA"/>
</dbReference>
<dbReference type="Proteomes" id="UP000051883">
    <property type="component" value="Unassembled WGS sequence"/>
</dbReference>
<accession>C8P785</accession>
<protein>
    <recommendedName>
        <fullName evidence="2">Phosphoesterase</fullName>
        <ecNumber evidence="2">3.1.4.-</ecNumber>
    </recommendedName>
</protein>
<keyword evidence="2" id="KW-0479">Metal-binding</keyword>
<keyword evidence="4" id="KW-0378">Hydrolase</keyword>
<dbReference type="InterPro" id="IPR024654">
    <property type="entry name" value="Calcineurin-like_PHP_lpxH"/>
</dbReference>
<comment type="caution">
    <text evidence="4">The sequence shown here is derived from an EMBL/GenBank/DDBJ whole genome shotgun (WGS) entry which is preliminary data.</text>
</comment>
<dbReference type="OrthoDB" id="9800565at2"/>
<organism evidence="4 6">
    <name type="scientific">Limosilactobacillus antri DSM 16041</name>
    <dbReference type="NCBI Taxonomy" id="525309"/>
    <lineage>
        <taxon>Bacteria</taxon>
        <taxon>Bacillati</taxon>
        <taxon>Bacillota</taxon>
        <taxon>Bacilli</taxon>
        <taxon>Lactobacillales</taxon>
        <taxon>Lactobacillaceae</taxon>
        <taxon>Limosilactobacillus</taxon>
    </lineage>
</organism>
<dbReference type="GO" id="GO:0046872">
    <property type="term" value="F:metal ion binding"/>
    <property type="evidence" value="ECO:0007669"/>
    <property type="project" value="UniProtKB-KW"/>
</dbReference>
<dbReference type="InterPro" id="IPR000979">
    <property type="entry name" value="Phosphodiesterase_MJ0936/Vps29"/>
</dbReference>
<dbReference type="AlphaFoldDB" id="C8P785"/>
<dbReference type="NCBIfam" id="TIGR00040">
    <property type="entry name" value="yfcE"/>
    <property type="match status" value="1"/>
</dbReference>
<evidence type="ECO:0000313" key="5">
    <source>
        <dbReference type="EMBL" id="KRK56458.1"/>
    </source>
</evidence>
<evidence type="ECO:0000259" key="3">
    <source>
        <dbReference type="Pfam" id="PF12850"/>
    </source>
</evidence>
<sequence length="179" mass="19821">MTKVLIVSDNHGDRAILERLVAGWKAKVDLMIHCGDSEIPSQDPLMQSFVRVAGNNDWHLGYAPDQLVLVGGARILVTHGHHYGVDSSMTPLMLKGESTGADIVCFGHTHQLFATVERGMLMVNPGSISLPRGQFAVLSGTFAVVTVTPQMFTVDFYDRDSHRQPKLHQEFSREERAHD</sequence>
<evidence type="ECO:0000313" key="4">
    <source>
        <dbReference type="EMBL" id="EEW53629.1"/>
    </source>
</evidence>
<dbReference type="STRING" id="525309.HMPREF0494_1179"/>
<feature type="domain" description="Calcineurin-like phosphoesterase" evidence="3">
    <location>
        <begin position="3"/>
        <end position="147"/>
    </location>
</feature>
<dbReference type="PATRIC" id="fig|525309.8.peg.1322"/>
<dbReference type="PANTHER" id="PTHR11124">
    <property type="entry name" value="VACUOLAR SORTING PROTEIN VPS29"/>
    <property type="match status" value="1"/>
</dbReference>
<dbReference type="SUPFAM" id="SSF56300">
    <property type="entry name" value="Metallo-dependent phosphatases"/>
    <property type="match status" value="1"/>
</dbReference>
<dbReference type="GO" id="GO:0016787">
    <property type="term" value="F:hydrolase activity"/>
    <property type="evidence" value="ECO:0007669"/>
    <property type="project" value="UniProtKB-UniRule"/>
</dbReference>
<proteinExistence type="inferred from homology"/>
<reference evidence="4 6" key="1">
    <citation type="submission" date="2009-09" db="EMBL/GenBank/DDBJ databases">
        <authorList>
            <person name="Qin X."/>
            <person name="Bachman B."/>
            <person name="Battles P."/>
            <person name="Bell A."/>
            <person name="Bess C."/>
            <person name="Bickham C."/>
            <person name="Chaboub L."/>
            <person name="Chen D."/>
            <person name="Coyle M."/>
            <person name="Deiros D.R."/>
            <person name="Dinh H."/>
            <person name="Forbes L."/>
            <person name="Fowler G."/>
            <person name="Francisco L."/>
            <person name="Fu Q."/>
            <person name="Gubbala S."/>
            <person name="Hale W."/>
            <person name="Han Y."/>
            <person name="Hemphill L."/>
            <person name="Highlander S.K."/>
            <person name="Hirani K."/>
            <person name="Hogues M."/>
            <person name="Jackson L."/>
            <person name="Jakkamsetti A."/>
            <person name="Javaid M."/>
            <person name="Jiang H."/>
            <person name="Korchina V."/>
            <person name="Kovar C."/>
            <person name="Lara F."/>
            <person name="Lee S."/>
            <person name="Mata R."/>
            <person name="Mathew T."/>
            <person name="Moen C."/>
            <person name="Morales K."/>
            <person name="Munidasa M."/>
            <person name="Nazareth L."/>
            <person name="Ngo R."/>
            <person name="Nguyen L."/>
            <person name="Okwuonu G."/>
            <person name="Ongeri F."/>
            <person name="Patil S."/>
            <person name="Petrosino J."/>
            <person name="Pham C."/>
            <person name="Pham P."/>
            <person name="Pu L.-L."/>
            <person name="Puazo M."/>
            <person name="Raj R."/>
            <person name="Reid J."/>
            <person name="Rouhana J."/>
            <person name="Saada N."/>
            <person name="Shang Y."/>
            <person name="Simmons D."/>
            <person name="Thornton R."/>
            <person name="Warren J."/>
            <person name="Weissenberger G."/>
            <person name="Zhang J."/>
            <person name="Zhang L."/>
            <person name="Zhou C."/>
            <person name="Zhu D."/>
            <person name="Muzny D."/>
            <person name="Worley K."/>
            <person name="Gibbs R."/>
        </authorList>
    </citation>
    <scope>NUCLEOTIDE SEQUENCE [LARGE SCALE GENOMIC DNA]</scope>
    <source>
        <strain evidence="4 6">DSM 16041</strain>
    </source>
</reference>
<dbReference type="Gene3D" id="3.60.21.10">
    <property type="match status" value="1"/>
</dbReference>
<dbReference type="Proteomes" id="UP000003675">
    <property type="component" value="Unassembled WGS sequence"/>
</dbReference>
<dbReference type="Pfam" id="PF12850">
    <property type="entry name" value="Metallophos_2"/>
    <property type="match status" value="1"/>
</dbReference>
<dbReference type="CDD" id="cd00841">
    <property type="entry name" value="MPP_YfcE"/>
    <property type="match status" value="1"/>
</dbReference>
<dbReference type="InterPro" id="IPR041802">
    <property type="entry name" value="MPP_YfcE"/>
</dbReference>
<evidence type="ECO:0000313" key="7">
    <source>
        <dbReference type="Proteomes" id="UP000051883"/>
    </source>
</evidence>
<name>C8P785_9LACO</name>
<comment type="similarity">
    <text evidence="1 2">Belongs to the metallophosphoesterase superfamily. YfcE family.</text>
</comment>
<dbReference type="eggNOG" id="COG0622">
    <property type="taxonomic scope" value="Bacteria"/>
</dbReference>
<dbReference type="RefSeq" id="WP_007124734.1">
    <property type="nucleotide sequence ID" value="NZ_AZDK01000033.1"/>
</dbReference>
<evidence type="ECO:0000313" key="6">
    <source>
        <dbReference type="Proteomes" id="UP000003675"/>
    </source>
</evidence>
<reference evidence="5 7" key="2">
    <citation type="journal article" date="2015" name="Genome Announc.">
        <title>Expanding the biotechnology potential of lactobacilli through comparative genomics of 213 strains and associated genera.</title>
        <authorList>
            <person name="Sun Z."/>
            <person name="Harris H.M."/>
            <person name="McCann A."/>
            <person name="Guo C."/>
            <person name="Argimon S."/>
            <person name="Zhang W."/>
            <person name="Yang X."/>
            <person name="Jeffery I.B."/>
            <person name="Cooney J.C."/>
            <person name="Kagawa T.F."/>
            <person name="Liu W."/>
            <person name="Song Y."/>
            <person name="Salvetti E."/>
            <person name="Wrobel A."/>
            <person name="Rasinkangas P."/>
            <person name="Parkhill J."/>
            <person name="Rea M.C."/>
            <person name="O'Sullivan O."/>
            <person name="Ritari J."/>
            <person name="Douillard F.P."/>
            <person name="Paul Ross R."/>
            <person name="Yang R."/>
            <person name="Briner A.E."/>
            <person name="Felis G.E."/>
            <person name="de Vos W.M."/>
            <person name="Barrangou R."/>
            <person name="Klaenhammer T.R."/>
            <person name="Caufield P.W."/>
            <person name="Cui Y."/>
            <person name="Zhang H."/>
            <person name="O'Toole P.W."/>
        </authorList>
    </citation>
    <scope>NUCLEOTIDE SEQUENCE [LARGE SCALE GENOMIC DNA]</scope>
    <source>
        <strain evidence="5 7">DSM 16041</strain>
    </source>
</reference>
<evidence type="ECO:0000256" key="1">
    <source>
        <dbReference type="ARBA" id="ARBA00008950"/>
    </source>
</evidence>
<dbReference type="EMBL" id="AZDK01000033">
    <property type="protein sequence ID" value="KRK56458.1"/>
    <property type="molecule type" value="Genomic_DNA"/>
</dbReference>
<dbReference type="EC" id="3.1.4.-" evidence="2"/>
<dbReference type="InterPro" id="IPR029052">
    <property type="entry name" value="Metallo-depent_PP-like"/>
</dbReference>
<keyword evidence="7" id="KW-1185">Reference proteome</keyword>